<organism evidence="2 3">
    <name type="scientific">Demequina muriae</name>
    <dbReference type="NCBI Taxonomy" id="3051664"/>
    <lineage>
        <taxon>Bacteria</taxon>
        <taxon>Bacillati</taxon>
        <taxon>Actinomycetota</taxon>
        <taxon>Actinomycetes</taxon>
        <taxon>Micrococcales</taxon>
        <taxon>Demequinaceae</taxon>
        <taxon>Demequina</taxon>
    </lineage>
</organism>
<feature type="transmembrane region" description="Helical" evidence="1">
    <location>
        <begin position="90"/>
        <end position="112"/>
    </location>
</feature>
<protein>
    <recommendedName>
        <fullName evidence="4">Zinc-ribbon domain-containing protein</fullName>
    </recommendedName>
</protein>
<dbReference type="Proteomes" id="UP001172708">
    <property type="component" value="Unassembled WGS sequence"/>
</dbReference>
<keyword evidence="1" id="KW-0472">Membrane</keyword>
<name>A0ABT8GJ23_9MICO</name>
<gene>
    <name evidence="2" type="ORF">QQX02_10925</name>
</gene>
<accession>A0ABT8GJ23</accession>
<reference evidence="2" key="1">
    <citation type="submission" date="2023-06" db="EMBL/GenBank/DDBJ databases">
        <title>Egi l300058.</title>
        <authorList>
            <person name="Gao L."/>
            <person name="Fang B.-Z."/>
            <person name="Li W.-J."/>
        </authorList>
    </citation>
    <scope>NUCLEOTIDE SEQUENCE</scope>
    <source>
        <strain evidence="2">EGI L300058</strain>
    </source>
</reference>
<keyword evidence="1" id="KW-0812">Transmembrane</keyword>
<keyword evidence="3" id="KW-1185">Reference proteome</keyword>
<proteinExistence type="predicted"/>
<evidence type="ECO:0008006" key="4">
    <source>
        <dbReference type="Google" id="ProtNLM"/>
    </source>
</evidence>
<dbReference type="EMBL" id="JAUHQA010000001">
    <property type="protein sequence ID" value="MDN4481438.1"/>
    <property type="molecule type" value="Genomic_DNA"/>
</dbReference>
<keyword evidence="1" id="KW-1133">Transmembrane helix</keyword>
<evidence type="ECO:0000256" key="1">
    <source>
        <dbReference type="SAM" id="Phobius"/>
    </source>
</evidence>
<comment type="caution">
    <text evidence="2">The sequence shown here is derived from an EMBL/GenBank/DDBJ whole genome shotgun (WGS) entry which is preliminary data.</text>
</comment>
<feature type="transmembrane region" description="Helical" evidence="1">
    <location>
        <begin position="118"/>
        <end position="138"/>
    </location>
</feature>
<sequence length="156" mass="16099">MTDYSREDAFEALGAARDSGSRRRCRECGFVNAGTTVSCVSCGADLVNHGGGATTTEGRVSPYSYADFESRGRFRGPAGAHNRSIGKHRLANLQASLLAVAIVLGAGGLAVLGASDNLALGSTLLIVSVVIGVGLRVWSIAEIASVRHDGDGLPLR</sequence>
<dbReference type="RefSeq" id="WP_301143095.1">
    <property type="nucleotide sequence ID" value="NZ_JAUHQA010000001.1"/>
</dbReference>
<evidence type="ECO:0000313" key="3">
    <source>
        <dbReference type="Proteomes" id="UP001172708"/>
    </source>
</evidence>
<evidence type="ECO:0000313" key="2">
    <source>
        <dbReference type="EMBL" id="MDN4481438.1"/>
    </source>
</evidence>